<dbReference type="InterPro" id="IPR026336">
    <property type="entry name" value="PdeM-like"/>
</dbReference>
<evidence type="ECO:0000313" key="3">
    <source>
        <dbReference type="Proteomes" id="UP000028607"/>
    </source>
</evidence>
<dbReference type="EMBL" id="AQRC01000001">
    <property type="protein sequence ID" value="KFE36586.1"/>
    <property type="molecule type" value="Genomic_DNA"/>
</dbReference>
<dbReference type="PATRIC" id="fig|1317124.6.peg.87"/>
<dbReference type="Proteomes" id="UP000028607">
    <property type="component" value="Unassembled WGS sequence"/>
</dbReference>
<dbReference type="SUPFAM" id="SSF56300">
    <property type="entry name" value="Metallo-dependent phosphatases"/>
    <property type="match status" value="1"/>
</dbReference>
<reference evidence="3" key="1">
    <citation type="submission" date="2013-04" db="EMBL/GenBank/DDBJ databases">
        <title>Thioclava sp. 13D2W-2 Genome Sequencing.</title>
        <authorList>
            <person name="Lai Q."/>
            <person name="Li G."/>
            <person name="Shao Z."/>
        </authorList>
    </citation>
    <scope>NUCLEOTIDE SEQUENCE [LARGE SCALE GENOMIC DNA]</scope>
    <source>
        <strain evidence="3">13D2W-2</strain>
    </source>
</reference>
<name>A0A085U0T9_9RHOB</name>
<evidence type="ECO:0000259" key="1">
    <source>
        <dbReference type="Pfam" id="PF00149"/>
    </source>
</evidence>
<protein>
    <submittedName>
        <fullName evidence="2">Metallo-phosphoesterase</fullName>
    </submittedName>
</protein>
<proteinExistence type="predicted"/>
<keyword evidence="3" id="KW-1185">Reference proteome</keyword>
<dbReference type="PANTHER" id="PTHR39323:SF1">
    <property type="entry name" value="BLR1149 PROTEIN"/>
    <property type="match status" value="1"/>
</dbReference>
<evidence type="ECO:0000313" key="2">
    <source>
        <dbReference type="EMBL" id="KFE36586.1"/>
    </source>
</evidence>
<dbReference type="GO" id="GO:0016787">
    <property type="term" value="F:hydrolase activity"/>
    <property type="evidence" value="ECO:0007669"/>
    <property type="project" value="InterPro"/>
</dbReference>
<dbReference type="PANTHER" id="PTHR39323">
    <property type="entry name" value="BLR1149 PROTEIN"/>
    <property type="match status" value="1"/>
</dbReference>
<dbReference type="AlphaFoldDB" id="A0A085U0T9"/>
<dbReference type="NCBIfam" id="TIGR04123">
    <property type="entry name" value="P_estr_lig_assc"/>
    <property type="match status" value="1"/>
</dbReference>
<sequence>MREIVFAGMRLEAQPSGALWWPDEGALIVADLHLGKSARMARRGGALLPPFESLDTVARLEAEVARLGPRRLISLGDAFDDDIAANEIAPEIADRLAALTQRPETIWIAGNHDPVGLGRAVAEMPLGPFTLRHIAGQGPDISGHFHPKARLARRSYRAFLVGAHHLILPAFGTYTGGLDCDGPELRALVGPGIAVLTGPGMPMRPIGQSAARQSR</sequence>
<dbReference type="OrthoDB" id="9795838at2"/>
<dbReference type="InterPro" id="IPR004843">
    <property type="entry name" value="Calcineurin-like_PHP"/>
</dbReference>
<dbReference type="Gene3D" id="3.60.21.10">
    <property type="match status" value="1"/>
</dbReference>
<reference evidence="2 3" key="2">
    <citation type="journal article" date="2015" name="Antonie Van Leeuwenhoek">
        <title>Thioclava indica sp. nov., isolated from surface seawater of the Indian Ocean.</title>
        <authorList>
            <person name="Liu Y."/>
            <person name="Lai Q."/>
            <person name="Du J."/>
            <person name="Xu H."/>
            <person name="Jiang L."/>
            <person name="Shao Z."/>
        </authorList>
    </citation>
    <scope>NUCLEOTIDE SEQUENCE [LARGE SCALE GENOMIC DNA]</scope>
    <source>
        <strain evidence="2 3">13D2W-2</strain>
    </source>
</reference>
<gene>
    <name evidence="2" type="ORF">DW2_00470</name>
</gene>
<dbReference type="eggNOG" id="COG1407">
    <property type="taxonomic scope" value="Bacteria"/>
</dbReference>
<dbReference type="InterPro" id="IPR029052">
    <property type="entry name" value="Metallo-depent_PP-like"/>
</dbReference>
<comment type="caution">
    <text evidence="2">The sequence shown here is derived from an EMBL/GenBank/DDBJ whole genome shotgun (WGS) entry which is preliminary data.</text>
</comment>
<accession>A0A085U0T9</accession>
<feature type="domain" description="Calcineurin-like phosphoesterase" evidence="1">
    <location>
        <begin position="27"/>
        <end position="120"/>
    </location>
</feature>
<organism evidence="2 3">
    <name type="scientific">Thioclava atlantica</name>
    <dbReference type="NCBI Taxonomy" id="1317124"/>
    <lineage>
        <taxon>Bacteria</taxon>
        <taxon>Pseudomonadati</taxon>
        <taxon>Pseudomonadota</taxon>
        <taxon>Alphaproteobacteria</taxon>
        <taxon>Rhodobacterales</taxon>
        <taxon>Paracoccaceae</taxon>
        <taxon>Thioclava</taxon>
    </lineage>
</organism>
<dbReference type="STRING" id="1317124.DW2_00470"/>
<dbReference type="Pfam" id="PF00149">
    <property type="entry name" value="Metallophos"/>
    <property type="match status" value="1"/>
</dbReference>